<organism evidence="1 2">
    <name type="scientific">Dendrobium catenatum</name>
    <dbReference type="NCBI Taxonomy" id="906689"/>
    <lineage>
        <taxon>Eukaryota</taxon>
        <taxon>Viridiplantae</taxon>
        <taxon>Streptophyta</taxon>
        <taxon>Embryophyta</taxon>
        <taxon>Tracheophyta</taxon>
        <taxon>Spermatophyta</taxon>
        <taxon>Magnoliopsida</taxon>
        <taxon>Liliopsida</taxon>
        <taxon>Asparagales</taxon>
        <taxon>Orchidaceae</taxon>
        <taxon>Epidendroideae</taxon>
        <taxon>Malaxideae</taxon>
        <taxon>Dendrobiinae</taxon>
        <taxon>Dendrobium</taxon>
    </lineage>
</organism>
<dbReference type="EMBL" id="KZ502146">
    <property type="protein sequence ID" value="PKU82987.1"/>
    <property type="molecule type" value="Genomic_DNA"/>
</dbReference>
<dbReference type="InterPro" id="IPR036047">
    <property type="entry name" value="F-box-like_dom_sf"/>
</dbReference>
<evidence type="ECO:0000313" key="1">
    <source>
        <dbReference type="EMBL" id="PKU82987.1"/>
    </source>
</evidence>
<dbReference type="OrthoDB" id="63379at2759"/>
<dbReference type="PANTHER" id="PTHR39741">
    <property type="entry name" value="F-BOX DOMAIN CONTAINING PROTEIN, EXPRESSED"/>
    <property type="match status" value="1"/>
</dbReference>
<dbReference type="PANTHER" id="PTHR39741:SF2">
    <property type="entry name" value="F-BOX DOMAIN-CONTAINING PROTEIN"/>
    <property type="match status" value="1"/>
</dbReference>
<reference evidence="1 2" key="1">
    <citation type="journal article" date="2016" name="Sci. Rep.">
        <title>The Dendrobium catenatum Lindl. genome sequence provides insights into polysaccharide synthase, floral development and adaptive evolution.</title>
        <authorList>
            <person name="Zhang G.Q."/>
            <person name="Xu Q."/>
            <person name="Bian C."/>
            <person name="Tsai W.C."/>
            <person name="Yeh C.M."/>
            <person name="Liu K.W."/>
            <person name="Yoshida K."/>
            <person name="Zhang L.S."/>
            <person name="Chang S.B."/>
            <person name="Chen F."/>
            <person name="Shi Y."/>
            <person name="Su Y.Y."/>
            <person name="Zhang Y.Q."/>
            <person name="Chen L.J."/>
            <person name="Yin Y."/>
            <person name="Lin M."/>
            <person name="Huang H."/>
            <person name="Deng H."/>
            <person name="Wang Z.W."/>
            <person name="Zhu S.L."/>
            <person name="Zhao X."/>
            <person name="Deng C."/>
            <person name="Niu S.C."/>
            <person name="Huang J."/>
            <person name="Wang M."/>
            <person name="Liu G.H."/>
            <person name="Yang H.J."/>
            <person name="Xiao X.J."/>
            <person name="Hsiao Y.Y."/>
            <person name="Wu W.L."/>
            <person name="Chen Y.Y."/>
            <person name="Mitsuda N."/>
            <person name="Ohme-Takagi M."/>
            <person name="Luo Y.B."/>
            <person name="Van de Peer Y."/>
            <person name="Liu Z.J."/>
        </authorList>
    </citation>
    <scope>NUCLEOTIDE SEQUENCE [LARGE SCALE GENOMIC DNA]</scope>
    <source>
        <tissue evidence="1">The whole plant</tissue>
    </source>
</reference>
<reference evidence="1 2" key="2">
    <citation type="journal article" date="2017" name="Nature">
        <title>The Apostasia genome and the evolution of orchids.</title>
        <authorList>
            <person name="Zhang G.Q."/>
            <person name="Liu K.W."/>
            <person name="Li Z."/>
            <person name="Lohaus R."/>
            <person name="Hsiao Y.Y."/>
            <person name="Niu S.C."/>
            <person name="Wang J.Y."/>
            <person name="Lin Y.C."/>
            <person name="Xu Q."/>
            <person name="Chen L.J."/>
            <person name="Yoshida K."/>
            <person name="Fujiwara S."/>
            <person name="Wang Z.W."/>
            <person name="Zhang Y.Q."/>
            <person name="Mitsuda N."/>
            <person name="Wang M."/>
            <person name="Liu G.H."/>
            <person name="Pecoraro L."/>
            <person name="Huang H.X."/>
            <person name="Xiao X.J."/>
            <person name="Lin M."/>
            <person name="Wu X.Y."/>
            <person name="Wu W.L."/>
            <person name="Chen Y.Y."/>
            <person name="Chang S.B."/>
            <person name="Sakamoto S."/>
            <person name="Ohme-Takagi M."/>
            <person name="Yagi M."/>
            <person name="Zeng S.J."/>
            <person name="Shen C.Y."/>
            <person name="Yeh C.M."/>
            <person name="Luo Y.B."/>
            <person name="Tsai W.C."/>
            <person name="Van de Peer Y."/>
            <person name="Liu Z.J."/>
        </authorList>
    </citation>
    <scope>NUCLEOTIDE SEQUENCE [LARGE SCALE GENOMIC DNA]</scope>
    <source>
        <tissue evidence="1">The whole plant</tissue>
    </source>
</reference>
<dbReference type="SUPFAM" id="SSF81383">
    <property type="entry name" value="F-box domain"/>
    <property type="match status" value="1"/>
</dbReference>
<dbReference type="Gene3D" id="1.20.1280.50">
    <property type="match status" value="1"/>
</dbReference>
<evidence type="ECO:0000313" key="2">
    <source>
        <dbReference type="Proteomes" id="UP000233837"/>
    </source>
</evidence>
<name>A0A2I0X518_9ASPA</name>
<gene>
    <name evidence="1" type="ORF">MA16_Dca009459</name>
</gene>
<keyword evidence="2" id="KW-1185">Reference proteome</keyword>
<dbReference type="InterPro" id="IPR055336">
    <property type="entry name" value="At4g00755-like"/>
</dbReference>
<accession>A0A2I0X518</accession>
<protein>
    <submittedName>
        <fullName evidence="1">F-box protein</fullName>
    </submittedName>
</protein>
<proteinExistence type="predicted"/>
<sequence length="384" mass="43270">MLGYYQLLLEIAIDSERGAVKRLEAMESCRDFVDWLGPDASSSVFILLDNPTDLMSVSAVSRSWRRLVIANRFCKALCFRMCPEFSNLTFVVEACSALTSEAGSSSCAEWKNLEREHRVYSYLSRSITSVVRKRDCIFRAIRASSTDNFPIESIENTLVPSNHVGMRSSYWSSEGQSDPEVPETLTYRLLSELCVVNEILIQPFEAYFQPENPIYSAKTVRFRMGHSRLPLETSIGIQGEASADNNYEWTYISPEFHMLQENTLQSFKLPRPAVCVGGILQIELLGRVQVQQSDGLYYICVCHVKVLGHSLKTRHFDVDFIKASREMVLTWRPEAEDCSSDDSEAQDSPVGHVTCVTSRTAMAPPLSEYFLGVAESTSDDEPLL</sequence>
<dbReference type="AlphaFoldDB" id="A0A2I0X518"/>
<dbReference type="Proteomes" id="UP000233837">
    <property type="component" value="Unassembled WGS sequence"/>
</dbReference>